<gene>
    <name evidence="2" type="ORF">V2E26_01735</name>
</gene>
<keyword evidence="3" id="KW-1185">Reference proteome</keyword>
<dbReference type="Proteomes" id="UP001431935">
    <property type="component" value="Chromosome"/>
</dbReference>
<name>A0ABZ2AGZ0_9BACT</name>
<reference evidence="2" key="1">
    <citation type="submission" date="2024-01" db="EMBL/GenBank/DDBJ databases">
        <title>Complete genome sequence of Mycoplasma gateae strain 3700.</title>
        <authorList>
            <person name="Spergser J."/>
        </authorList>
    </citation>
    <scope>NUCLEOTIDE SEQUENCE [LARGE SCALE GENOMIC DNA]</scope>
    <source>
        <strain evidence="2">3700</strain>
    </source>
</reference>
<dbReference type="Gene3D" id="3.30.2010.10">
    <property type="entry name" value="Metalloproteases ('zincins'), catalytic domain"/>
    <property type="match status" value="1"/>
</dbReference>
<sequence>MKKPDQVIKKYIDNIEYEVKIFYTNAKHVYLTFQDNIFFIRGSVVNISSKKFNCFLEDTMLKIINKNKLRKKAKLEIDEENKQFYYFGNLVNYKIVDNLIIIYNDKINEFIKLPKRLNLDNLKKYIKKDLELKLIEKFKIFTTNALNEIYNKGNNLTFSIRNKKSSWASIVIDKNKINICTDLIYFSDEIIKYVAYHEICHLSFPNHSKKFWDLLKKYIPNYKDIKQKLNNHIFK</sequence>
<proteinExistence type="predicted"/>
<dbReference type="InterPro" id="IPR053136">
    <property type="entry name" value="UTP_pyrophosphatase-like"/>
</dbReference>
<dbReference type="InterPro" id="IPR002725">
    <property type="entry name" value="YgjP-like_metallopeptidase"/>
</dbReference>
<dbReference type="EMBL" id="CP143578">
    <property type="protein sequence ID" value="WVN21118.1"/>
    <property type="molecule type" value="Genomic_DNA"/>
</dbReference>
<dbReference type="PANTHER" id="PTHR30399:SF1">
    <property type="entry name" value="UTP PYROPHOSPHATASE"/>
    <property type="match status" value="1"/>
</dbReference>
<dbReference type="RefSeq" id="WP_330463149.1">
    <property type="nucleotide sequence ID" value="NZ_CP143578.1"/>
</dbReference>
<evidence type="ECO:0000259" key="1">
    <source>
        <dbReference type="Pfam" id="PF01863"/>
    </source>
</evidence>
<dbReference type="Pfam" id="PF01863">
    <property type="entry name" value="YgjP-like"/>
    <property type="match status" value="1"/>
</dbReference>
<evidence type="ECO:0000313" key="2">
    <source>
        <dbReference type="EMBL" id="WVN21118.1"/>
    </source>
</evidence>
<evidence type="ECO:0000313" key="3">
    <source>
        <dbReference type="Proteomes" id="UP001431935"/>
    </source>
</evidence>
<accession>A0ABZ2AGZ0</accession>
<dbReference type="CDD" id="cd07344">
    <property type="entry name" value="M48_yhfN_like"/>
    <property type="match status" value="1"/>
</dbReference>
<feature type="domain" description="YgjP-like metallopeptidase" evidence="1">
    <location>
        <begin position="62"/>
        <end position="232"/>
    </location>
</feature>
<protein>
    <submittedName>
        <fullName evidence="2">YgjP-like metallopeptidase domain-containing protein</fullName>
    </submittedName>
</protein>
<dbReference type="PANTHER" id="PTHR30399">
    <property type="entry name" value="UNCHARACTERIZED PROTEIN YGJP"/>
    <property type="match status" value="1"/>
</dbReference>
<organism evidence="2 3">
    <name type="scientific">Metamycoplasma gateae</name>
    <dbReference type="NCBI Taxonomy" id="35769"/>
    <lineage>
        <taxon>Bacteria</taxon>
        <taxon>Bacillati</taxon>
        <taxon>Mycoplasmatota</taxon>
        <taxon>Mycoplasmoidales</taxon>
        <taxon>Metamycoplasmataceae</taxon>
        <taxon>Metamycoplasma</taxon>
    </lineage>
</organism>